<comment type="similarity">
    <text evidence="2 16">Belongs to the complex I subunit 4 family.</text>
</comment>
<feature type="transmembrane region" description="Helical" evidence="16">
    <location>
        <begin position="220"/>
        <end position="241"/>
    </location>
</feature>
<evidence type="ECO:0000256" key="15">
    <source>
        <dbReference type="ARBA" id="ARBA00049551"/>
    </source>
</evidence>
<name>A0A3G2WI34_9ECHI</name>
<comment type="function">
    <text evidence="16">Core subunit of the mitochondrial membrane respiratory chain NADH dehydrogenase (Complex I) which catalyzes electron transfer from NADH through the respiratory chain, using ubiquinone as an electron acceptor. Essential for the catalytic activity and assembly of complex I.</text>
</comment>
<dbReference type="GO" id="GO:0031966">
    <property type="term" value="C:mitochondrial membrane"/>
    <property type="evidence" value="ECO:0007669"/>
    <property type="project" value="UniProtKB-SubCell"/>
</dbReference>
<dbReference type="InterPro" id="IPR010227">
    <property type="entry name" value="NADH_Q_OxRdtase_chainM/4"/>
</dbReference>
<dbReference type="GO" id="GO:0048039">
    <property type="term" value="F:ubiquinone binding"/>
    <property type="evidence" value="ECO:0007669"/>
    <property type="project" value="TreeGrafter"/>
</dbReference>
<dbReference type="InterPro" id="IPR003918">
    <property type="entry name" value="NADH_UbQ_OxRdtase"/>
</dbReference>
<evidence type="ECO:0000256" key="11">
    <source>
        <dbReference type="ARBA" id="ARBA00023027"/>
    </source>
</evidence>
<evidence type="ECO:0000256" key="10">
    <source>
        <dbReference type="ARBA" id="ARBA00022989"/>
    </source>
</evidence>
<feature type="transmembrane region" description="Helical" evidence="16">
    <location>
        <begin position="63"/>
        <end position="82"/>
    </location>
</feature>
<feature type="transmembrane region" description="Helical" evidence="16">
    <location>
        <begin position="391"/>
        <end position="412"/>
    </location>
</feature>
<evidence type="ECO:0000256" key="1">
    <source>
        <dbReference type="ARBA" id="ARBA00004225"/>
    </source>
</evidence>
<feature type="transmembrane region" description="Helical" evidence="16">
    <location>
        <begin position="191"/>
        <end position="213"/>
    </location>
</feature>
<evidence type="ECO:0000259" key="18">
    <source>
        <dbReference type="Pfam" id="PF01059"/>
    </source>
</evidence>
<dbReference type="GO" id="GO:0008137">
    <property type="term" value="F:NADH dehydrogenase (ubiquinone) activity"/>
    <property type="evidence" value="ECO:0007669"/>
    <property type="project" value="UniProtKB-UniRule"/>
</dbReference>
<dbReference type="GO" id="GO:0015990">
    <property type="term" value="P:electron transport coupled proton transport"/>
    <property type="evidence" value="ECO:0007669"/>
    <property type="project" value="TreeGrafter"/>
</dbReference>
<evidence type="ECO:0000313" key="19">
    <source>
        <dbReference type="EMBL" id="AYO99611.1"/>
    </source>
</evidence>
<protein>
    <recommendedName>
        <fullName evidence="4 16">NADH-ubiquinone oxidoreductase chain 4</fullName>
        <ecNumber evidence="3 16">7.1.1.2</ecNumber>
    </recommendedName>
</protein>
<evidence type="ECO:0000256" key="16">
    <source>
        <dbReference type="RuleBase" id="RU003297"/>
    </source>
</evidence>
<keyword evidence="10 16" id="KW-1133">Transmembrane helix</keyword>
<feature type="transmembrane region" description="Helical" evidence="16">
    <location>
        <begin position="23"/>
        <end position="43"/>
    </location>
</feature>
<dbReference type="PANTHER" id="PTHR43507">
    <property type="entry name" value="NADH-UBIQUINONE OXIDOREDUCTASE CHAIN 4"/>
    <property type="match status" value="1"/>
</dbReference>
<keyword evidence="14 16" id="KW-0472">Membrane</keyword>
<evidence type="ECO:0000256" key="14">
    <source>
        <dbReference type="ARBA" id="ARBA00023136"/>
    </source>
</evidence>
<dbReference type="GO" id="GO:0003954">
    <property type="term" value="F:NADH dehydrogenase activity"/>
    <property type="evidence" value="ECO:0007669"/>
    <property type="project" value="TreeGrafter"/>
</dbReference>
<dbReference type="InterPro" id="IPR000260">
    <property type="entry name" value="NADH4_N"/>
</dbReference>
<dbReference type="GO" id="GO:0042773">
    <property type="term" value="P:ATP synthesis coupled electron transport"/>
    <property type="evidence" value="ECO:0007669"/>
    <property type="project" value="InterPro"/>
</dbReference>
<evidence type="ECO:0000256" key="4">
    <source>
        <dbReference type="ARBA" id="ARBA00021006"/>
    </source>
</evidence>
<dbReference type="PANTHER" id="PTHR43507:SF20">
    <property type="entry name" value="NADH-UBIQUINONE OXIDOREDUCTASE CHAIN 4"/>
    <property type="match status" value="1"/>
</dbReference>
<dbReference type="Pfam" id="PF01059">
    <property type="entry name" value="Oxidored_q5_N"/>
    <property type="match status" value="1"/>
</dbReference>
<feature type="domain" description="NADH:ubiquinone oxidoreductase chain 4 N-terminal" evidence="18">
    <location>
        <begin position="1"/>
        <end position="110"/>
    </location>
</feature>
<feature type="transmembrane region" description="Helical" evidence="16">
    <location>
        <begin position="253"/>
        <end position="275"/>
    </location>
</feature>
<comment type="subcellular location">
    <subcellularLocation>
        <location evidence="1 16">Mitochondrion membrane</location>
        <topology evidence="1 16">Multi-pass membrane protein</topology>
    </subcellularLocation>
</comment>
<organism evidence="19">
    <name type="scientific">Astrotoma agassizii</name>
    <dbReference type="NCBI Taxonomy" id="462866"/>
    <lineage>
        <taxon>Eukaryota</taxon>
        <taxon>Metazoa</taxon>
        <taxon>Echinodermata</taxon>
        <taxon>Eleutherozoa</taxon>
        <taxon>Asterozoa</taxon>
        <taxon>Ophiuroidea</taxon>
        <taxon>Ophiuridea</taxon>
        <taxon>Euryalida</taxon>
        <taxon>Gorgonocephalidae</taxon>
        <taxon>Astrotoma</taxon>
    </lineage>
</organism>
<dbReference type="PRINTS" id="PR01437">
    <property type="entry name" value="NUOXDRDTASE4"/>
</dbReference>
<evidence type="ECO:0000256" key="2">
    <source>
        <dbReference type="ARBA" id="ARBA00009025"/>
    </source>
</evidence>
<dbReference type="EC" id="7.1.1.2" evidence="3 16"/>
<evidence type="ECO:0000256" key="6">
    <source>
        <dbReference type="ARBA" id="ARBA00022660"/>
    </source>
</evidence>
<gene>
    <name evidence="19" type="primary">nad4</name>
</gene>
<evidence type="ECO:0000256" key="8">
    <source>
        <dbReference type="ARBA" id="ARBA00022967"/>
    </source>
</evidence>
<keyword evidence="7 16" id="KW-0812">Transmembrane</keyword>
<keyword evidence="13 16" id="KW-0496">Mitochondrion</keyword>
<comment type="catalytic activity">
    <reaction evidence="15 16">
        <text>a ubiquinone + NADH + 5 H(+)(in) = a ubiquinol + NAD(+) + 4 H(+)(out)</text>
        <dbReference type="Rhea" id="RHEA:29091"/>
        <dbReference type="Rhea" id="RHEA-COMP:9565"/>
        <dbReference type="Rhea" id="RHEA-COMP:9566"/>
        <dbReference type="ChEBI" id="CHEBI:15378"/>
        <dbReference type="ChEBI" id="CHEBI:16389"/>
        <dbReference type="ChEBI" id="CHEBI:17976"/>
        <dbReference type="ChEBI" id="CHEBI:57540"/>
        <dbReference type="ChEBI" id="CHEBI:57945"/>
        <dbReference type="EC" id="7.1.1.2"/>
    </reaction>
</comment>
<sequence length="454" mass="51397">MITLTFWATGIIITSWIIPRRNLWETSILQSSILILFSCFFFNNNTSNLWNNLSINMGTDSINSPLIILSCWLIPVTINASINHLNNNSHIDNNIFVSLIIIIIIVLIITFSTTNLIVFFLGFESTLIPTLILITRWGMNKERIEAGYFFVFYTLISSLPLFISLLILYNNTNNLNLTLNYWNNNWEINNILASFCIIAFLVKIPIFGFHLWLPKAHVEAPVAGSMILAAILLKMGGYGLIRLSNFLWLNINLNINNFLIIFCCWGGVLTSLICLTQTDLKALIAYSSISHMSFMVAAISTNTNWAINSSIIIMIAHGLVSSALFFIANIFYERSGTRTLIISRGLKNIFNTLPIWWLIFSCANLGLPPLPNSIGELLAFSSIINWNNITYILLTLGITLTSIFSLTIYLYLNSGNRFNWNNINENINERESINLLLHILPLLLLVINPNIIMN</sequence>
<accession>A0A3G2WI34</accession>
<keyword evidence="12 16" id="KW-0830">Ubiquinone</keyword>
<keyword evidence="11 16" id="KW-0520">NAD</keyword>
<feature type="transmembrane region" description="Helical" evidence="16">
    <location>
        <begin position="433"/>
        <end position="452"/>
    </location>
</feature>
<dbReference type="EMBL" id="MH671878">
    <property type="protein sequence ID" value="AYO99611.1"/>
    <property type="molecule type" value="Genomic_DNA"/>
</dbReference>
<evidence type="ECO:0000256" key="12">
    <source>
        <dbReference type="ARBA" id="ARBA00023075"/>
    </source>
</evidence>
<keyword evidence="9 16" id="KW-0249">Electron transport</keyword>
<evidence type="ECO:0000256" key="9">
    <source>
        <dbReference type="ARBA" id="ARBA00022982"/>
    </source>
</evidence>
<feature type="transmembrane region" description="Helical" evidence="16">
    <location>
        <begin position="94"/>
        <end position="111"/>
    </location>
</feature>
<evidence type="ECO:0000256" key="5">
    <source>
        <dbReference type="ARBA" id="ARBA00022448"/>
    </source>
</evidence>
<feature type="transmembrane region" description="Helical" evidence="16">
    <location>
        <begin position="146"/>
        <end position="171"/>
    </location>
</feature>
<feature type="transmembrane region" description="Helical" evidence="16">
    <location>
        <begin position="311"/>
        <end position="332"/>
    </location>
</feature>
<evidence type="ECO:0000259" key="17">
    <source>
        <dbReference type="Pfam" id="PF00361"/>
    </source>
</evidence>
<evidence type="ECO:0000256" key="13">
    <source>
        <dbReference type="ARBA" id="ARBA00023128"/>
    </source>
</evidence>
<keyword evidence="5 16" id="KW-0813">Transport</keyword>
<geneLocation type="mitochondrion" evidence="19"/>
<dbReference type="Pfam" id="PF00361">
    <property type="entry name" value="Proton_antipo_M"/>
    <property type="match status" value="1"/>
</dbReference>
<keyword evidence="8" id="KW-1278">Translocase</keyword>
<keyword evidence="6 16" id="KW-0679">Respiratory chain</keyword>
<reference evidence="19" key="1">
    <citation type="journal article" date="2018" name="Mol. Phylogenet. Evol.">
        <title>Conservation of mitochondrial genome arrangements in brittle stars (Echinodermata, Ophiuroidea).</title>
        <authorList>
            <person name="Galaska M.P."/>
            <person name="Li Y."/>
            <person name="Kocot K.M."/>
            <person name="Mahon A.R."/>
            <person name="Halanych K.M."/>
        </authorList>
    </citation>
    <scope>NUCLEOTIDE SEQUENCE</scope>
    <source>
        <strain evidence="19">Op750.4C</strain>
    </source>
</reference>
<dbReference type="InterPro" id="IPR001750">
    <property type="entry name" value="ND/Mrp_TM"/>
</dbReference>
<proteinExistence type="inferred from homology"/>
<dbReference type="NCBIfam" id="TIGR01972">
    <property type="entry name" value="NDH_I_M"/>
    <property type="match status" value="1"/>
</dbReference>
<feature type="transmembrane region" description="Helical" evidence="16">
    <location>
        <begin position="353"/>
        <end position="371"/>
    </location>
</feature>
<feature type="transmembrane region" description="Helical" evidence="16">
    <location>
        <begin position="117"/>
        <end position="134"/>
    </location>
</feature>
<evidence type="ECO:0000256" key="3">
    <source>
        <dbReference type="ARBA" id="ARBA00012944"/>
    </source>
</evidence>
<evidence type="ECO:0000256" key="7">
    <source>
        <dbReference type="ARBA" id="ARBA00022692"/>
    </source>
</evidence>
<feature type="domain" description="NADH:quinone oxidoreductase/Mrp antiporter transmembrane" evidence="17">
    <location>
        <begin position="114"/>
        <end position="399"/>
    </location>
</feature>
<dbReference type="AlphaFoldDB" id="A0A3G2WI34"/>